<sequence length="855" mass="94106">MRGLCYFFLSVVAQVSSSTFKVIGLFGHNVTLPCRYDARAHGVLSFCWGREKVPMLKCSNTILSSQDGAVELRRSPRYQLLGRVADGDVSLTILNAQWDDASVYGCRVEIPGWFNDLKVDTHLVMEEAPVEQPVTLTTDRTQGCVCVESLIATVGSDVTLTCTYDALTRGRPPACWGRGALSYWDCSDEVIKTDGTAVTSRLSNRYLLLGDLAKGDVSLTIRQVEESDSGMYGCRVEIPGWFNDHRHEVILTVVPAPPNPLMIETREVKERTITVGWSPVFDGGRPITSYRIYLKHTLASWDTAVISEVSNPDLTRLTLVDLRPAKTYRLRMFAINSVGRSNPSNVLTVTTKEAAPEGPPLDMQLEALTSNSIKVTWKPPSGDLRNGVLQSYSISYREYDPAGRQFKRWQRQNVMATRELESVVLSRLKPSTIYSVHVQASTNAGVGPASTNLCSTLDEGCASAESVIATVGSDVTLTCKYDAQHYGRLSACWGRGAIPSRGCANEVIKSDGTSVTSRLSERYLFRGNIGEGDVSLTIRQVEESDSGMYGCRVEIPGWFNDHKHHLTLTVVAARPNPLKVETREVKERTITVVWTPVFNGGRPITTYRIDLKTKQASWPTALITEVSDPDLTRLTLVDLRPAKTYNLRMFAINTVGISEPSNVLTITMKEAAPEGPPLDMQLEALTSNSIKVTWKPPRLDLRNGVLRAYTISYREYNSSSRQFQRWQQLSVTATGEIESAVLSNLKPSTKYGVIIQAKTNAGIGPAANAPLCSTLDDASTAKPVTIATTWRDSSTSITSASWDYTNTVVDFSPNQTEATIIEINPSTYNIRMFARNSHSTSKASNILTITTGETG</sequence>
<proteinExistence type="predicted"/>
<name>A0ACB8V8E4_9TELE</name>
<dbReference type="Proteomes" id="UP000831701">
    <property type="component" value="Chromosome 24"/>
</dbReference>
<gene>
    <name evidence="1" type="ORF">L3Q82_020659</name>
</gene>
<accession>A0ACB8V8E4</accession>
<reference evidence="1" key="1">
    <citation type="submission" date="2022-04" db="EMBL/GenBank/DDBJ databases">
        <title>Jade perch genome.</title>
        <authorList>
            <person name="Chao B."/>
        </authorList>
    </citation>
    <scope>NUCLEOTIDE SEQUENCE</scope>
    <source>
        <strain evidence="1">CB-2022</strain>
    </source>
</reference>
<keyword evidence="2" id="KW-1185">Reference proteome</keyword>
<dbReference type="EMBL" id="CM041554">
    <property type="protein sequence ID" value="KAI3351828.1"/>
    <property type="molecule type" value="Genomic_DNA"/>
</dbReference>
<evidence type="ECO:0000313" key="2">
    <source>
        <dbReference type="Proteomes" id="UP000831701"/>
    </source>
</evidence>
<comment type="caution">
    <text evidence="1">The sequence shown here is derived from an EMBL/GenBank/DDBJ whole genome shotgun (WGS) entry which is preliminary data.</text>
</comment>
<evidence type="ECO:0000313" key="1">
    <source>
        <dbReference type="EMBL" id="KAI3351828.1"/>
    </source>
</evidence>
<organism evidence="1 2">
    <name type="scientific">Scortum barcoo</name>
    <name type="common">barcoo grunter</name>
    <dbReference type="NCBI Taxonomy" id="214431"/>
    <lineage>
        <taxon>Eukaryota</taxon>
        <taxon>Metazoa</taxon>
        <taxon>Chordata</taxon>
        <taxon>Craniata</taxon>
        <taxon>Vertebrata</taxon>
        <taxon>Euteleostomi</taxon>
        <taxon>Actinopterygii</taxon>
        <taxon>Neopterygii</taxon>
        <taxon>Teleostei</taxon>
        <taxon>Neoteleostei</taxon>
        <taxon>Acanthomorphata</taxon>
        <taxon>Eupercaria</taxon>
        <taxon>Centrarchiformes</taxon>
        <taxon>Terapontoidei</taxon>
        <taxon>Terapontidae</taxon>
        <taxon>Scortum</taxon>
    </lineage>
</organism>
<feature type="non-terminal residue" evidence="1">
    <location>
        <position position="855"/>
    </location>
</feature>
<protein>
    <submittedName>
        <fullName evidence="1">Uncharacterized protein</fullName>
    </submittedName>
</protein>